<dbReference type="InterPro" id="IPR003362">
    <property type="entry name" value="Bact_transf"/>
</dbReference>
<organism evidence="4 5">
    <name type="scientific">Parafilimonas terrae</name>
    <dbReference type="NCBI Taxonomy" id="1465490"/>
    <lineage>
        <taxon>Bacteria</taxon>
        <taxon>Pseudomonadati</taxon>
        <taxon>Bacteroidota</taxon>
        <taxon>Chitinophagia</taxon>
        <taxon>Chitinophagales</taxon>
        <taxon>Chitinophagaceae</taxon>
        <taxon>Parafilimonas</taxon>
    </lineage>
</organism>
<evidence type="ECO:0000256" key="2">
    <source>
        <dbReference type="SAM" id="Phobius"/>
    </source>
</evidence>
<proteinExistence type="inferred from homology"/>
<dbReference type="EMBL" id="FOXQ01000001">
    <property type="protein sequence ID" value="SFP67089.1"/>
    <property type="molecule type" value="Genomic_DNA"/>
</dbReference>
<evidence type="ECO:0000313" key="4">
    <source>
        <dbReference type="EMBL" id="SFP67089.1"/>
    </source>
</evidence>
<evidence type="ECO:0000313" key="5">
    <source>
        <dbReference type="Proteomes" id="UP000199031"/>
    </source>
</evidence>
<protein>
    <submittedName>
        <fullName evidence="4">Sugar transferase involved in LPS biosynthesis (Colanic, teichoic acid)</fullName>
    </submittedName>
</protein>
<feature type="transmembrane region" description="Helical" evidence="2">
    <location>
        <begin position="48"/>
        <end position="72"/>
    </location>
</feature>
<reference evidence="4 5" key="1">
    <citation type="submission" date="2016-10" db="EMBL/GenBank/DDBJ databases">
        <authorList>
            <person name="de Groot N.N."/>
        </authorList>
    </citation>
    <scope>NUCLEOTIDE SEQUENCE [LARGE SCALE GENOMIC DNA]</scope>
    <source>
        <strain evidence="4 5">DSM 28286</strain>
    </source>
</reference>
<accession>A0A1I5S8S3</accession>
<dbReference type="GO" id="GO:0016780">
    <property type="term" value="F:phosphotransferase activity, for other substituted phosphate groups"/>
    <property type="evidence" value="ECO:0007669"/>
    <property type="project" value="TreeGrafter"/>
</dbReference>
<keyword evidence="4" id="KW-0808">Transferase</keyword>
<feature type="domain" description="Bacterial sugar transferase" evidence="3">
    <location>
        <begin position="46"/>
        <end position="236"/>
    </location>
</feature>
<dbReference type="Proteomes" id="UP000199031">
    <property type="component" value="Unassembled WGS sequence"/>
</dbReference>
<keyword evidence="2" id="KW-0472">Membrane</keyword>
<evidence type="ECO:0000259" key="3">
    <source>
        <dbReference type="Pfam" id="PF02397"/>
    </source>
</evidence>
<dbReference type="STRING" id="1465490.SAMN05444277_101640"/>
<name>A0A1I5S8S3_9BACT</name>
<dbReference type="OrthoDB" id="9808602at2"/>
<keyword evidence="2" id="KW-0812">Transmembrane</keyword>
<dbReference type="Pfam" id="PF02397">
    <property type="entry name" value="Bac_transf"/>
    <property type="match status" value="1"/>
</dbReference>
<dbReference type="AlphaFoldDB" id="A0A1I5S8S3"/>
<comment type="similarity">
    <text evidence="1">Belongs to the bacterial sugar transferase family.</text>
</comment>
<dbReference type="PANTHER" id="PTHR30576">
    <property type="entry name" value="COLANIC BIOSYNTHESIS UDP-GLUCOSE LIPID CARRIER TRANSFERASE"/>
    <property type="match status" value="1"/>
</dbReference>
<keyword evidence="2" id="KW-1133">Transmembrane helix</keyword>
<gene>
    <name evidence="4" type="ORF">SAMN05444277_101640</name>
</gene>
<evidence type="ECO:0000256" key="1">
    <source>
        <dbReference type="ARBA" id="ARBA00006464"/>
    </source>
</evidence>
<sequence>MKLNFTSNTAEDTGFVHVYANETEDQRSFYTISRSIQKKSFQFFLKRAFDILVASILIILFAPILITVALLIKITSKGPILYSNDRVGYGGINFKCHKFRSMVTDHSVKQKDHKRHIESAEKGVLHKDKNDSRITWIGKIIRKTSIDELPQLFNVLLGDMSIVGPRPLVPFMLVPYPEFKEVRCLVRPGITGLWQIRDRENNTSAEFMIEHDTEYIEEYTFLLDMKILMQTPVVVLSGKGAY</sequence>
<keyword evidence="5" id="KW-1185">Reference proteome</keyword>
<dbReference type="PANTHER" id="PTHR30576:SF10">
    <property type="entry name" value="SLL5057 PROTEIN"/>
    <property type="match status" value="1"/>
</dbReference>
<dbReference type="RefSeq" id="WP_090654389.1">
    <property type="nucleotide sequence ID" value="NZ_FOXQ01000001.1"/>
</dbReference>